<dbReference type="AlphaFoldDB" id="A0A7I5EDH3"/>
<name>A0A7I5EDH3_HAECO</name>
<protein>
    <submittedName>
        <fullName evidence="3">Uncharacterized protein</fullName>
    </submittedName>
</protein>
<feature type="region of interest" description="Disordered" evidence="1">
    <location>
        <begin position="13"/>
        <end position="71"/>
    </location>
</feature>
<feature type="region of interest" description="Disordered" evidence="1">
    <location>
        <begin position="97"/>
        <end position="119"/>
    </location>
</feature>
<keyword evidence="2" id="KW-1185">Reference proteome</keyword>
<proteinExistence type="predicted"/>
<evidence type="ECO:0000313" key="2">
    <source>
        <dbReference type="Proteomes" id="UP000025227"/>
    </source>
</evidence>
<reference evidence="3" key="1">
    <citation type="submission" date="2020-12" db="UniProtKB">
        <authorList>
            <consortium name="WormBaseParasite"/>
        </authorList>
    </citation>
    <scope>IDENTIFICATION</scope>
    <source>
        <strain evidence="3">MHco3</strain>
    </source>
</reference>
<accession>A0A7I5EDH3</accession>
<dbReference type="WBParaSite" id="HCON_00158490-00001">
    <property type="protein sequence ID" value="HCON_00158490-00001"/>
    <property type="gene ID" value="HCON_00158490"/>
</dbReference>
<evidence type="ECO:0000313" key="3">
    <source>
        <dbReference type="WBParaSite" id="HCON_00158490-00001"/>
    </source>
</evidence>
<feature type="compositionally biased region" description="Basic and acidic residues" evidence="1">
    <location>
        <begin position="26"/>
        <end position="47"/>
    </location>
</feature>
<sequence length="119" mass="13937">MLNIRREAFIPKYTTRHRAGQLTSTLRRDRQGAEDRPFKRGKADSGADRFAMQQSQNEMEGKPDNQGKFTTIGTKMWPERSYALYWTLIALEKKWRDATSSHEIQGMERRGREGEETKK</sequence>
<dbReference type="Proteomes" id="UP000025227">
    <property type="component" value="Unplaced"/>
</dbReference>
<evidence type="ECO:0000256" key="1">
    <source>
        <dbReference type="SAM" id="MobiDB-lite"/>
    </source>
</evidence>
<organism evidence="2 3">
    <name type="scientific">Haemonchus contortus</name>
    <name type="common">Barber pole worm</name>
    <dbReference type="NCBI Taxonomy" id="6289"/>
    <lineage>
        <taxon>Eukaryota</taxon>
        <taxon>Metazoa</taxon>
        <taxon>Ecdysozoa</taxon>
        <taxon>Nematoda</taxon>
        <taxon>Chromadorea</taxon>
        <taxon>Rhabditida</taxon>
        <taxon>Rhabditina</taxon>
        <taxon>Rhabditomorpha</taxon>
        <taxon>Strongyloidea</taxon>
        <taxon>Trichostrongylidae</taxon>
        <taxon>Haemonchus</taxon>
    </lineage>
</organism>